<dbReference type="EMBL" id="SNRY01000259">
    <property type="protein sequence ID" value="KAA6343637.1"/>
    <property type="molecule type" value="Genomic_DNA"/>
</dbReference>
<dbReference type="InterPro" id="IPR011250">
    <property type="entry name" value="OMP/PagP_B-barrel"/>
</dbReference>
<dbReference type="Gene3D" id="2.40.128.130">
    <property type="entry name" value="Autotransporter beta-domain"/>
    <property type="match status" value="1"/>
</dbReference>
<gene>
    <name evidence="1" type="ORF">EZS27_008673</name>
</gene>
<dbReference type="SUPFAM" id="SSF56925">
    <property type="entry name" value="OMPA-like"/>
    <property type="match status" value="1"/>
</dbReference>
<dbReference type="AlphaFoldDB" id="A0A5J4SCA4"/>
<sequence>MKKLLTLAILLCLLSVKLLGASPVNTVYRDSIYRHIIKDGFSQLNCYLSYPQGNSQVIKAYDNNGYELNRLDEFIQFVLTEPSSVYINKISITGYCSIEGSYAYNQQLSKDRVSGFINFINREYNLSELYPVEYKWEGEDWGMLRRLIAGSSAIPERYEMIQIIDEVRNPDERELRLKILNGGHPYKKILDELFPLLRRVNIKVDYNVRQILDNNPTSGELGEAIDSILQQKDKRPPYVKPKKVKSKWGQRHLISITGDEWWYPISLRTNLISWLGFTPDLKHRTFTPNLAAEFYLKDRWSVIASITYAYLNSNKDKQFWGVSGYSIEPRYQLKTSFTNNDSQELYIGGYIQYGDFDYCLDIKNTRRTNNYTGIYAQVGLSTGYHFQITPIWGIELGLRGGYQYSNTKTYEIEAPSYYLKNKITKNKIKIDGLNLNLTYKFK</sequence>
<dbReference type="InterPro" id="IPR036737">
    <property type="entry name" value="OmpA-like_sf"/>
</dbReference>
<organism evidence="1">
    <name type="scientific">termite gut metagenome</name>
    <dbReference type="NCBI Taxonomy" id="433724"/>
    <lineage>
        <taxon>unclassified sequences</taxon>
        <taxon>metagenomes</taxon>
        <taxon>organismal metagenomes</taxon>
    </lineage>
</organism>
<reference evidence="1" key="1">
    <citation type="submission" date="2019-03" db="EMBL/GenBank/DDBJ databases">
        <title>Single cell metagenomics reveals metabolic interactions within the superorganism composed of flagellate Streblomastix strix and complex community of Bacteroidetes bacteria on its surface.</title>
        <authorList>
            <person name="Treitli S.C."/>
            <person name="Kolisko M."/>
            <person name="Husnik F."/>
            <person name="Keeling P."/>
            <person name="Hampl V."/>
        </authorList>
    </citation>
    <scope>NUCLEOTIDE SEQUENCE</scope>
    <source>
        <strain evidence="1">STM</strain>
    </source>
</reference>
<comment type="caution">
    <text evidence="1">The sequence shown here is derived from an EMBL/GenBank/DDBJ whole genome shotgun (WGS) entry which is preliminary data.</text>
</comment>
<dbReference type="Pfam" id="PF12099">
    <property type="entry name" value="DUF3575"/>
    <property type="match status" value="1"/>
</dbReference>
<name>A0A5J4SCA4_9ZZZZ</name>
<protein>
    <submittedName>
        <fullName evidence="1">Uncharacterized protein</fullName>
    </submittedName>
</protein>
<dbReference type="InterPro" id="IPR021958">
    <property type="entry name" value="DUF3575"/>
</dbReference>
<accession>A0A5J4SCA4</accession>
<dbReference type="InterPro" id="IPR036709">
    <property type="entry name" value="Autotransporte_beta_dom_sf"/>
</dbReference>
<evidence type="ECO:0000313" key="1">
    <source>
        <dbReference type="EMBL" id="KAA6343637.1"/>
    </source>
</evidence>
<proteinExistence type="predicted"/>
<dbReference type="Gene3D" id="3.30.1330.60">
    <property type="entry name" value="OmpA-like domain"/>
    <property type="match status" value="1"/>
</dbReference>